<reference evidence="2" key="1">
    <citation type="journal article" date="2024" name="Proc. Natl. Acad. Sci. U.S.A.">
        <title>Extraordinary preservation of gene collinearity over three hundred million years revealed in homosporous lycophytes.</title>
        <authorList>
            <person name="Li C."/>
            <person name="Wickell D."/>
            <person name="Kuo L.Y."/>
            <person name="Chen X."/>
            <person name="Nie B."/>
            <person name="Liao X."/>
            <person name="Peng D."/>
            <person name="Ji J."/>
            <person name="Jenkins J."/>
            <person name="Williams M."/>
            <person name="Shu S."/>
            <person name="Plott C."/>
            <person name="Barry K."/>
            <person name="Rajasekar S."/>
            <person name="Grimwood J."/>
            <person name="Han X."/>
            <person name="Sun S."/>
            <person name="Hou Z."/>
            <person name="He W."/>
            <person name="Dai G."/>
            <person name="Sun C."/>
            <person name="Schmutz J."/>
            <person name="Leebens-Mack J.H."/>
            <person name="Li F.W."/>
            <person name="Wang L."/>
        </authorList>
    </citation>
    <scope>NUCLEOTIDE SEQUENCE [LARGE SCALE GENOMIC DNA]</scope>
    <source>
        <strain evidence="2">cv. PW_Plant_1</strain>
    </source>
</reference>
<proteinExistence type="predicted"/>
<evidence type="ECO:0000313" key="1">
    <source>
        <dbReference type="EMBL" id="KAJ7566395.1"/>
    </source>
</evidence>
<protein>
    <submittedName>
        <fullName evidence="1">Uncharacterized protein</fullName>
    </submittedName>
</protein>
<evidence type="ECO:0000313" key="2">
    <source>
        <dbReference type="Proteomes" id="UP001162992"/>
    </source>
</evidence>
<dbReference type="Proteomes" id="UP001162992">
    <property type="component" value="Chromosome 2"/>
</dbReference>
<name>A0ACC2EJ35_DIPCM</name>
<organism evidence="1 2">
    <name type="scientific">Diphasiastrum complanatum</name>
    <name type="common">Issler's clubmoss</name>
    <name type="synonym">Lycopodium complanatum</name>
    <dbReference type="NCBI Taxonomy" id="34168"/>
    <lineage>
        <taxon>Eukaryota</taxon>
        <taxon>Viridiplantae</taxon>
        <taxon>Streptophyta</taxon>
        <taxon>Embryophyta</taxon>
        <taxon>Tracheophyta</taxon>
        <taxon>Lycopodiopsida</taxon>
        <taxon>Lycopodiales</taxon>
        <taxon>Lycopodiaceae</taxon>
        <taxon>Lycopodioideae</taxon>
        <taxon>Diphasiastrum</taxon>
    </lineage>
</organism>
<gene>
    <name evidence="1" type="ORF">O6H91_02G100500</name>
</gene>
<dbReference type="EMBL" id="CM055093">
    <property type="protein sequence ID" value="KAJ7566395.1"/>
    <property type="molecule type" value="Genomic_DNA"/>
</dbReference>
<keyword evidence="2" id="KW-1185">Reference proteome</keyword>
<sequence>MIGTLALALSSMGSNLVSGIFVPTVLQIFSTWISDTFYVEYFRLSQKNNKNMAFVLDSLQQLVTSMNPLVLARAIHSGLLFLLQTDSTYYYLITKICVFRLLFPTLVKLSQNIAPATLLCTVKMFELLHL</sequence>
<accession>A0ACC2EJ35</accession>
<comment type="caution">
    <text evidence="1">The sequence shown here is derived from an EMBL/GenBank/DDBJ whole genome shotgun (WGS) entry which is preliminary data.</text>
</comment>